<evidence type="ECO:0000256" key="3">
    <source>
        <dbReference type="ARBA" id="ARBA00022777"/>
    </source>
</evidence>
<dbReference type="PANTHER" id="PTHR37419">
    <property type="entry name" value="SERINE/THREONINE-PROTEIN KINASE TOXIN HIPA"/>
    <property type="match status" value="1"/>
</dbReference>
<name>A0ABU5IG27_9BURK</name>
<gene>
    <name evidence="5" type="primary">yjjJ</name>
    <name evidence="5" type="ORF">SM757_15935</name>
</gene>
<comment type="similarity">
    <text evidence="1">Belongs to the HipA Ser/Thr kinase family.</text>
</comment>
<reference evidence="5 6" key="1">
    <citation type="submission" date="2023-11" db="EMBL/GenBank/DDBJ databases">
        <title>Draft genome of Azohydromonas lata strain H1 (DSM1123), a polyhydroxyalkanoate producer.</title>
        <authorList>
            <person name="Traversa D."/>
            <person name="D'Addabbo P."/>
            <person name="Pazzani C."/>
            <person name="Manzari C."/>
            <person name="Chiara M."/>
            <person name="Scrascia M."/>
        </authorList>
    </citation>
    <scope>NUCLEOTIDE SEQUENCE [LARGE SCALE GENOMIC DNA]</scope>
    <source>
        <strain evidence="5 6">H1</strain>
    </source>
</reference>
<organism evidence="5 6">
    <name type="scientific">Azohydromonas lata</name>
    <dbReference type="NCBI Taxonomy" id="45677"/>
    <lineage>
        <taxon>Bacteria</taxon>
        <taxon>Pseudomonadati</taxon>
        <taxon>Pseudomonadota</taxon>
        <taxon>Betaproteobacteria</taxon>
        <taxon>Burkholderiales</taxon>
        <taxon>Sphaerotilaceae</taxon>
        <taxon>Azohydromonas</taxon>
    </lineage>
</organism>
<dbReference type="EMBL" id="JAXOJX010000025">
    <property type="protein sequence ID" value="MDZ5458069.1"/>
    <property type="molecule type" value="Genomic_DNA"/>
</dbReference>
<dbReference type="InterPro" id="IPR052028">
    <property type="entry name" value="HipA_Ser/Thr_kinase"/>
</dbReference>
<evidence type="ECO:0000259" key="4">
    <source>
        <dbReference type="Pfam" id="PF07804"/>
    </source>
</evidence>
<protein>
    <submittedName>
        <fullName evidence="5">Type II toxin-antitoxin system HipA family toxin YjjJ</fullName>
    </submittedName>
</protein>
<evidence type="ECO:0000313" key="5">
    <source>
        <dbReference type="EMBL" id="MDZ5458069.1"/>
    </source>
</evidence>
<feature type="domain" description="HipA-like C-terminal" evidence="4">
    <location>
        <begin position="216"/>
        <end position="387"/>
    </location>
</feature>
<keyword evidence="3" id="KW-0418">Kinase</keyword>
<dbReference type="PANTHER" id="PTHR37419:SF8">
    <property type="entry name" value="TOXIN YJJJ"/>
    <property type="match status" value="1"/>
</dbReference>
<sequence>MPLPDDLLHTLRTWHRAPAGQLVERLQISRATLKRAVDALGPSVVALGRARRTAYAARRALRGSMQPLPLFEVDPQGRLHEVASLSPTYPDGCAVEFLQPPAWPLEEDMRDGWFDGLPYFLDDMRPQGFLGRNFARHHAALLQVSEHPQDWLEDDVLHALSLLGVDQPGSYILGETACRQWLEHSRHEPAVLGDEDVAVGYPALAAQAMSLGVVGSSAGGEFPKFTAMRSTGGVLRHVIVKFSGSDDSAGTQRWSDLLVCEHLALNVVAQHLQAGAAGSRIYQVAGRTFLEVDRFDRHGHLGRSPVCSWAALNAALFGANGLPWTGASAALHGRKLVDAATQSAIDELWHFGRLIANTDMHDGNLSFRPGLALAPAYDMLPMLYAPARGVELPTRNFSPQLPLPAERTAWGAAAAAALDFWQRASGDPRISDGFRRICEQNHRMLVAMVQSA</sequence>
<evidence type="ECO:0000256" key="1">
    <source>
        <dbReference type="ARBA" id="ARBA00010164"/>
    </source>
</evidence>
<comment type="caution">
    <text evidence="5">The sequence shown here is derived from an EMBL/GenBank/DDBJ whole genome shotgun (WGS) entry which is preliminary data.</text>
</comment>
<dbReference type="RefSeq" id="WP_322466247.1">
    <property type="nucleotide sequence ID" value="NZ_JAXOJX010000025.1"/>
</dbReference>
<keyword evidence="6" id="KW-1185">Reference proteome</keyword>
<dbReference type="Pfam" id="PF07804">
    <property type="entry name" value="HipA_C"/>
    <property type="match status" value="1"/>
</dbReference>
<evidence type="ECO:0000256" key="2">
    <source>
        <dbReference type="ARBA" id="ARBA00022679"/>
    </source>
</evidence>
<keyword evidence="2" id="KW-0808">Transferase</keyword>
<accession>A0ABU5IG27</accession>
<dbReference type="Proteomes" id="UP001293718">
    <property type="component" value="Unassembled WGS sequence"/>
</dbReference>
<dbReference type="NCBIfam" id="NF007297">
    <property type="entry name" value="PRK09775.1"/>
    <property type="match status" value="1"/>
</dbReference>
<dbReference type="InterPro" id="IPR012893">
    <property type="entry name" value="HipA-like_C"/>
</dbReference>
<proteinExistence type="inferred from homology"/>
<evidence type="ECO:0000313" key="6">
    <source>
        <dbReference type="Proteomes" id="UP001293718"/>
    </source>
</evidence>